<reference evidence="2 3" key="1">
    <citation type="submission" date="2013-11" db="EMBL/GenBank/DDBJ databases">
        <title>Draft genome of the bovine lungworm Dictyocaulus viviparus.</title>
        <authorList>
            <person name="Mitreva M."/>
        </authorList>
    </citation>
    <scope>NUCLEOTIDE SEQUENCE [LARGE SCALE GENOMIC DNA]</scope>
    <source>
        <strain evidence="2 3">HannoverDv2000</strain>
    </source>
</reference>
<evidence type="ECO:0000313" key="3">
    <source>
        <dbReference type="Proteomes" id="UP000053766"/>
    </source>
</evidence>
<protein>
    <submittedName>
        <fullName evidence="2">Uncharacterized protein</fullName>
    </submittedName>
</protein>
<feature type="compositionally biased region" description="Basic and acidic residues" evidence="1">
    <location>
        <begin position="1"/>
        <end position="17"/>
    </location>
</feature>
<feature type="region of interest" description="Disordered" evidence="1">
    <location>
        <begin position="1"/>
        <end position="28"/>
    </location>
</feature>
<dbReference type="Proteomes" id="UP000053766">
    <property type="component" value="Unassembled WGS sequence"/>
</dbReference>
<accession>A0A0D8XQQ1</accession>
<proteinExistence type="predicted"/>
<organism evidence="2 3">
    <name type="scientific">Dictyocaulus viviparus</name>
    <name type="common">Bovine lungworm</name>
    <dbReference type="NCBI Taxonomy" id="29172"/>
    <lineage>
        <taxon>Eukaryota</taxon>
        <taxon>Metazoa</taxon>
        <taxon>Ecdysozoa</taxon>
        <taxon>Nematoda</taxon>
        <taxon>Chromadorea</taxon>
        <taxon>Rhabditida</taxon>
        <taxon>Rhabditina</taxon>
        <taxon>Rhabditomorpha</taxon>
        <taxon>Strongyloidea</taxon>
        <taxon>Metastrongylidae</taxon>
        <taxon>Dictyocaulus</taxon>
    </lineage>
</organism>
<name>A0A0D8XQQ1_DICVI</name>
<dbReference type="AlphaFoldDB" id="A0A0D8XQQ1"/>
<dbReference type="EMBL" id="KN716325">
    <property type="protein sequence ID" value="KJH46993.1"/>
    <property type="molecule type" value="Genomic_DNA"/>
</dbReference>
<gene>
    <name evidence="2" type="ORF">DICVIV_06923</name>
</gene>
<sequence length="672" mass="75734">MIRSVDKSDRDRLEQKKPYGLRSDVGDSLSKSAIDTGVQYGTEQLPPEGEHIADIDYIADEVEIRIIYVEDSVANEWDNEASYVASKSLVPHTLLLTNGSFNDHRKFCGKRDFTIERESCSSQWIGVRDFGDIPSTASGSNSIQGMKYLFKMYGRAALQKAEQTDLLEVNDCIVQKGEEALLAPPPIAHANLQSVVSGESECPKVIPSEASQIYSRKKHYVYNYHKWPLYSDRPIDFQEACHILTGAVTVHEDNVCTSIPQGFRGEGTFVVNCENLYRSDSNNDGLGCWGRPIGRNRYYGHSSNGIFTRMDDGRGNLLPHAKYIWKCMMRRYEHPMTANVDGGQNRFIKKIYSALYPPGRKEVVSFVIFTYEWIGKPFDFRVVQSVAKNRRVSQMFPHPPAGSKDWQAASFQGCAMTALPSNCAAYFGDCPLYAVGAIDFNAVASIILGGTIVETSKYYKIDDSTGDAVRVDRGCKLIEGAEYDVQILSKRYEHPAVNGRFVRKIYTARSPTNVRVYESCFSLAVMTYYWKGEPEPFEAGPQRRVRISGGTCKSRSLDTQCEAIPSSQKCFTVESSPPTKRQRKEEDEDLNSTQAILYRAECELQERQAALLDRFEAFMDRLERISTCLPHLPSMQQVWTNGTSHGNENVAHEEIILDDGAYNEDYVSNLMQ</sequence>
<dbReference type="OrthoDB" id="5826491at2759"/>
<evidence type="ECO:0000313" key="2">
    <source>
        <dbReference type="EMBL" id="KJH46993.1"/>
    </source>
</evidence>
<keyword evidence="3" id="KW-1185">Reference proteome</keyword>
<evidence type="ECO:0000256" key="1">
    <source>
        <dbReference type="SAM" id="MobiDB-lite"/>
    </source>
</evidence>
<reference evidence="3" key="2">
    <citation type="journal article" date="2016" name="Sci. Rep.">
        <title>Dictyocaulus viviparus genome, variome and transcriptome elucidate lungworm biology and support future intervention.</title>
        <authorList>
            <person name="McNulty S.N."/>
            <person name="Strube C."/>
            <person name="Rosa B.A."/>
            <person name="Martin J.C."/>
            <person name="Tyagi R."/>
            <person name="Choi Y.J."/>
            <person name="Wang Q."/>
            <person name="Hallsworth Pepin K."/>
            <person name="Zhang X."/>
            <person name="Ozersky P."/>
            <person name="Wilson R.K."/>
            <person name="Sternberg P.W."/>
            <person name="Gasser R.B."/>
            <person name="Mitreva M."/>
        </authorList>
    </citation>
    <scope>NUCLEOTIDE SEQUENCE [LARGE SCALE GENOMIC DNA]</scope>
    <source>
        <strain evidence="3">HannoverDv2000</strain>
    </source>
</reference>